<comment type="caution">
    <text evidence="3">The sequence shown here is derived from an EMBL/GenBank/DDBJ whole genome shotgun (WGS) entry which is preliminary data.</text>
</comment>
<dbReference type="PANTHER" id="PTHR30007:SF0">
    <property type="entry name" value="TRANSPOSASE"/>
    <property type="match status" value="1"/>
</dbReference>
<reference evidence="3 4" key="1">
    <citation type="journal article" date="2014" name="Genome Announc.">
        <title>Draft Genome Sequence of Lutibaculum baratangense Strain AMV1T, Isolated from a Mud Volcano in Andamans, India.</title>
        <authorList>
            <person name="Singh A."/>
            <person name="Sreenivas A."/>
            <person name="Sathyanarayana Reddy G."/>
            <person name="Pinnaka A.K."/>
            <person name="Shivaji S."/>
        </authorList>
    </citation>
    <scope>NUCLEOTIDE SEQUENCE [LARGE SCALE GENOMIC DNA]</scope>
    <source>
        <strain evidence="3 4">AMV1</strain>
    </source>
</reference>
<gene>
    <name evidence="3" type="ORF">N177_4120</name>
</gene>
<dbReference type="GO" id="GO:0006313">
    <property type="term" value="P:DNA transposition"/>
    <property type="evidence" value="ECO:0007669"/>
    <property type="project" value="InterPro"/>
</dbReference>
<dbReference type="InterPro" id="IPR002559">
    <property type="entry name" value="Transposase_11"/>
</dbReference>
<evidence type="ECO:0000256" key="1">
    <source>
        <dbReference type="SAM" id="MobiDB-lite"/>
    </source>
</evidence>
<proteinExistence type="predicted"/>
<evidence type="ECO:0000313" key="3">
    <source>
        <dbReference type="EMBL" id="ESR22496.1"/>
    </source>
</evidence>
<dbReference type="eggNOG" id="COG3293">
    <property type="taxonomic scope" value="Bacteria"/>
</dbReference>
<dbReference type="GO" id="GO:0003677">
    <property type="term" value="F:DNA binding"/>
    <property type="evidence" value="ECO:0007669"/>
    <property type="project" value="InterPro"/>
</dbReference>
<dbReference type="EMBL" id="AWXZ01000043">
    <property type="protein sequence ID" value="ESR22496.1"/>
    <property type="molecule type" value="Genomic_DNA"/>
</dbReference>
<dbReference type="GO" id="GO:0004803">
    <property type="term" value="F:transposase activity"/>
    <property type="evidence" value="ECO:0007669"/>
    <property type="project" value="InterPro"/>
</dbReference>
<organism evidence="3 4">
    <name type="scientific">Lutibaculum baratangense AMV1</name>
    <dbReference type="NCBI Taxonomy" id="631454"/>
    <lineage>
        <taxon>Bacteria</taxon>
        <taxon>Pseudomonadati</taxon>
        <taxon>Pseudomonadota</taxon>
        <taxon>Alphaproteobacteria</taxon>
        <taxon>Hyphomicrobiales</taxon>
        <taxon>Tepidamorphaceae</taxon>
        <taxon>Lutibaculum</taxon>
    </lineage>
</organism>
<evidence type="ECO:0000259" key="2">
    <source>
        <dbReference type="Pfam" id="PF01609"/>
    </source>
</evidence>
<sequence>MPRRRQASATLPSSDASSRTLDSQSVKTTEAGGPRGHDAGKKIKGRKRHAMVDTDGRPLVLQAHTAASQDRDGAVPLLKASRRSFPFVERAFADSAYGGDRVAEGPGYPPPAPVSRRLLRANRYWSPELA</sequence>
<dbReference type="PATRIC" id="fig|631454.5.peg.4066"/>
<accession>V4R8J7</accession>
<protein>
    <submittedName>
        <fullName evidence="3">Mobile element protein</fullName>
    </submittedName>
</protein>
<dbReference type="Pfam" id="PF01609">
    <property type="entry name" value="DDE_Tnp_1"/>
    <property type="match status" value="1"/>
</dbReference>
<dbReference type="AlphaFoldDB" id="V4R8J7"/>
<feature type="domain" description="Transposase IS4-like" evidence="2">
    <location>
        <begin position="21"/>
        <end position="103"/>
    </location>
</feature>
<name>V4R8J7_9HYPH</name>
<dbReference type="Proteomes" id="UP000017819">
    <property type="component" value="Unassembled WGS sequence"/>
</dbReference>
<dbReference type="PANTHER" id="PTHR30007">
    <property type="entry name" value="PHP DOMAIN PROTEIN"/>
    <property type="match status" value="1"/>
</dbReference>
<evidence type="ECO:0000313" key="4">
    <source>
        <dbReference type="Proteomes" id="UP000017819"/>
    </source>
</evidence>
<feature type="region of interest" description="Disordered" evidence="1">
    <location>
        <begin position="1"/>
        <end position="53"/>
    </location>
</feature>
<keyword evidence="4" id="KW-1185">Reference proteome</keyword>
<feature type="compositionally biased region" description="Polar residues" evidence="1">
    <location>
        <begin position="7"/>
        <end position="28"/>
    </location>
</feature>
<dbReference type="STRING" id="631454.N177_4120"/>